<dbReference type="RefSeq" id="WP_166282288.1">
    <property type="nucleotide sequence ID" value="NZ_JTHE03000062.1"/>
</dbReference>
<dbReference type="PROSITE" id="PS51257">
    <property type="entry name" value="PROKAR_LIPOPROTEIN"/>
    <property type="match status" value="1"/>
</dbReference>
<evidence type="ECO:0000256" key="2">
    <source>
        <dbReference type="ARBA" id="ARBA00022729"/>
    </source>
</evidence>
<evidence type="ECO:0000259" key="3">
    <source>
        <dbReference type="SMART" id="SM01359"/>
    </source>
</evidence>
<dbReference type="InterPro" id="IPR008930">
    <property type="entry name" value="Terpenoid_cyclase/PrenylTrfase"/>
</dbReference>
<dbReference type="SMART" id="SM01360">
    <property type="entry name" value="A2M"/>
    <property type="match status" value="1"/>
</dbReference>
<dbReference type="InterPro" id="IPR051802">
    <property type="entry name" value="YfhM-like"/>
</dbReference>
<dbReference type="Pfam" id="PF01835">
    <property type="entry name" value="MG2"/>
    <property type="match status" value="1"/>
</dbReference>
<gene>
    <name evidence="5" type="ORF">QQ91_0011845</name>
</gene>
<evidence type="ECO:0000259" key="4">
    <source>
        <dbReference type="SMART" id="SM01360"/>
    </source>
</evidence>
<protein>
    <submittedName>
        <fullName evidence="5">MG2 domain-containing protein</fullName>
    </submittedName>
</protein>
<proteinExistence type="inferred from homology"/>
<accession>A0ABD4T4J5</accession>
<keyword evidence="2" id="KW-0732">Signal</keyword>
<dbReference type="Pfam" id="PF17973">
    <property type="entry name" value="bMG10"/>
    <property type="match status" value="1"/>
</dbReference>
<dbReference type="SUPFAM" id="SSF48239">
    <property type="entry name" value="Terpenoid cyclases/Protein prenyltransferases"/>
    <property type="match status" value="1"/>
</dbReference>
<reference evidence="5 6" key="1">
    <citation type="journal article" date="2015" name="Genome Announc.">
        <title>Draft Genome Sequence of Filamentous Marine Cyanobacterium Lyngbya confervoides Strain BDU141951.</title>
        <authorList>
            <person name="Chandrababunaidu M.M."/>
            <person name="Sen D."/>
            <person name="Tripathy S."/>
        </authorList>
    </citation>
    <scope>NUCLEOTIDE SEQUENCE [LARGE SCALE GENOMIC DNA]</scope>
    <source>
        <strain evidence="5 6">BDU141951</strain>
    </source>
</reference>
<dbReference type="InterPro" id="IPR002890">
    <property type="entry name" value="MG2"/>
</dbReference>
<evidence type="ECO:0000313" key="6">
    <source>
        <dbReference type="Proteomes" id="UP000031561"/>
    </source>
</evidence>
<dbReference type="Gene3D" id="2.20.130.20">
    <property type="match status" value="1"/>
</dbReference>
<dbReference type="SMART" id="SM01359">
    <property type="entry name" value="A2M_N_2"/>
    <property type="match status" value="1"/>
</dbReference>
<dbReference type="InterPro" id="IPR032812">
    <property type="entry name" value="SbsA_Ig"/>
</dbReference>
<evidence type="ECO:0000256" key="1">
    <source>
        <dbReference type="ARBA" id="ARBA00010556"/>
    </source>
</evidence>
<comment type="caution">
    <text evidence="5">The sequence shown here is derived from an EMBL/GenBank/DDBJ whole genome shotgun (WGS) entry which is preliminary data.</text>
</comment>
<dbReference type="EMBL" id="JTHE03000062">
    <property type="protein sequence ID" value="MCM1983510.1"/>
    <property type="molecule type" value="Genomic_DNA"/>
</dbReference>
<dbReference type="Proteomes" id="UP000031561">
    <property type="component" value="Unassembled WGS sequence"/>
</dbReference>
<evidence type="ECO:0000313" key="5">
    <source>
        <dbReference type="EMBL" id="MCM1983510.1"/>
    </source>
</evidence>
<organism evidence="5 6">
    <name type="scientific">Lyngbya confervoides BDU141951</name>
    <dbReference type="NCBI Taxonomy" id="1574623"/>
    <lineage>
        <taxon>Bacteria</taxon>
        <taxon>Bacillati</taxon>
        <taxon>Cyanobacteriota</taxon>
        <taxon>Cyanophyceae</taxon>
        <taxon>Oscillatoriophycideae</taxon>
        <taxon>Oscillatoriales</taxon>
        <taxon>Microcoleaceae</taxon>
        <taxon>Lyngbya</taxon>
    </lineage>
</organism>
<dbReference type="Gene3D" id="1.50.10.20">
    <property type="match status" value="1"/>
</dbReference>
<sequence length="1916" mass="211828">MSRSKWQRSRHFIFFIAGVLLVVLFSACNGQWFKQEVRVLPEVAAIPVPALPDWIEDISPTQDSTPLSPIRIRFKDPLIPLEQIDSPRQQEILENFALYPAIPGKFRFLTPRMVGFQLDQALPQATRLRVTLKAGLSDLQQHRLEEDLAWTFSTAPLSLTDLPGEAAKAEQEADPLDLKPQLSFSANTQLNPRSLKNHVRLEPSGGQRAIPLQIELKHQSQTADLSDSGLDPGSAFNPDQTQWRYTLTPKQPLKKATVYELKFTPGLAPLRGNLPMSDEILRTLKTYAPLAFVKLDYWGQPEGGSAYGRFQKGAAQLQFNQGLKAESAQNHIHLSPAPRAGVPVVRAYEGDRGVDLNPWALEPATTYKIQIDAALEDVYGQTLGRSRTLEYNTGDAAAALWVPSGLNIFPAGSDLQLNISAINLPQASYESAYRVVQPTDLIYTDTAYPSNREIDLLPPAETWETTPLQSPKNQTVILSVPLAEKLGGQSGMLAYGIQARTLRDQKAQGGNEPTYYGMVQLTNLGVFAQWFPQSGMVRVHHLRDGSAAGNVAVEIYQSRLEESPTPGKNRPCAQGKTDAQGLLSLNAAALQACMGSANNEFSEAPTLLVVAREQQDWAFVRTWSYSGYGYGANIGWSGSQPDSRGLIFSDRQIYQPGEQGWFTGEAYQLASGKLEQIRQQPFRVTLVDPTGEIQSLGTQQSNDFGSFSFPIQFSKTQPLGNYTLKAKADNGLELLGEFRIAEFKPPNFKVDLKLDRKFATPKTSVKATANSRYLFGSPLGEAQIRYYVTRQPTTFTPPGWEKFSFGRRWFWPEEEPTVTSDVIQHSGQLDPVGESQQVLELPEDLPFSMTYRWDAEVQDVSNLTVAATAQFVALPSDRLIGLRSDWVADAGKPLAVEMIVTDPTGQPMTGQSVQIELQKMTYHTVTQLLEGSASSQDQVDYQTVDQVLVRSGRSPKVIQLKPPESGAYRIRANRMGAKSEATATDVQLWATGATPVYWGHRYSDDRLELKLDRDQYRPGDRAKVLIQSPYPEAELYLAVVQHQTLYQRVQVVQGGAPEVEIPITAEMLPNAVVEAILIRRGLPLSQTEPDKVEDLLRVGFAPFNLDLSAQRLQITLKPQITSLAPQAEQRVQLTLQDASGQPVRGQFTVMVVNEAVLQLTGYRIPNLLETVYAQQDLSTRFADNRRDVVLAPLNSPLEKGWGFGGGFSAGAGSTRIREDFRALAYFNGSVVTNRQGEAEIQFKLPDDLTTWRIMAVASDENLRFGTADTTFVSTQPLITTPVLPLFARPGDRFEAGVSVTQTTQDSGPLKISGTLAQGLSFADQQQTQQLQPQMTGQTAAFRLPMVATQPGTAQVQFTSQLGQNGDAFQVPLEIRPHSTPEQVISTGTTQDKVEIPLQLSPDLDPTAGGLDVSLSSTLIAELTAPVEQIQRDRDLPFLEPAASQLAIAANLHRLAQVYGQIFPNYSPQRQAEIALDRLARLQNSDGGFAAWPGQKQSDPILTPYAARSLAQAQAAGFTVEERMLRAVKTYLSQRIAEPDAGTDCTSDLCKNQIRLAALMSLAELGDRRNSFVSEIYRLRDDYSLVTQIQLAQYLSRLPDWQAEATALTAKLQAQLAVRGRSTQVDLPRQWAWCYAPELAQAEALQLMILQRQPPESLDRLLQGLLDQRRDGIWGSTYANARALAALVDYSLLQPAPPSFKALARLDGQPLLTHQFEGYRNPLQLKSVSLDQITPGPHRLELSKSGVGQLHYLAALRYRLQGKLAGQMNGLRILRTLRPANQDQILSTMDLRPTEDPLSVSVGQVFDIGLEIITDHPVDHLLVTDPLPAGFEAVDTTFQTATQYFQGRGDSWQLSYQNIFKDQVVAYGDRLEAGSYQMHYLVRSVTPGTFAWPGAEVQLKYKPEEFGRSAAAQLVVQ</sequence>
<dbReference type="InterPro" id="IPR041246">
    <property type="entry name" value="Bact_MG10"/>
</dbReference>
<dbReference type="PANTHER" id="PTHR40094:SF1">
    <property type="entry name" value="UBIQUITIN DOMAIN-CONTAINING PROTEIN"/>
    <property type="match status" value="1"/>
</dbReference>
<comment type="similarity">
    <text evidence="1">Belongs to the protease inhibitor I39 (alpha-2-macroglobulin) family. Bacterial alpha-2-macroglobulin subfamily.</text>
</comment>
<dbReference type="PANTHER" id="PTHR40094">
    <property type="entry name" value="ALPHA-2-MACROGLOBULIN HOMOLOG"/>
    <property type="match status" value="1"/>
</dbReference>
<dbReference type="Pfam" id="PF07703">
    <property type="entry name" value="A2M_BRD"/>
    <property type="match status" value="1"/>
</dbReference>
<dbReference type="Pfam" id="PF13205">
    <property type="entry name" value="Big_5"/>
    <property type="match status" value="1"/>
</dbReference>
<dbReference type="Gene3D" id="2.60.40.1930">
    <property type="match status" value="1"/>
</dbReference>
<dbReference type="Pfam" id="PF00207">
    <property type="entry name" value="A2M"/>
    <property type="match status" value="1"/>
</dbReference>
<dbReference type="InterPro" id="IPR001599">
    <property type="entry name" value="Macroglobln_a2"/>
</dbReference>
<dbReference type="InterPro" id="IPR011625">
    <property type="entry name" value="A2M_N_BRD"/>
</dbReference>
<feature type="domain" description="Alpha-2-macroglobulin" evidence="4">
    <location>
        <begin position="1223"/>
        <end position="1315"/>
    </location>
</feature>
<keyword evidence="6" id="KW-1185">Reference proteome</keyword>
<name>A0ABD4T4J5_9CYAN</name>
<feature type="domain" description="Alpha-2-macroglobulin bait region" evidence="3">
    <location>
        <begin position="1007"/>
        <end position="1159"/>
    </location>
</feature>